<comment type="caution">
    <text evidence="1">The sequence shown here is derived from an EMBL/GenBank/DDBJ whole genome shotgun (WGS) entry which is preliminary data.</text>
</comment>
<reference evidence="1 2" key="2">
    <citation type="journal article" date="2022" name="Mol. Ecol. Resour.">
        <title>The genomes of chicory, endive, great burdock and yacon provide insights into Asteraceae paleo-polyploidization history and plant inulin production.</title>
        <authorList>
            <person name="Fan W."/>
            <person name="Wang S."/>
            <person name="Wang H."/>
            <person name="Wang A."/>
            <person name="Jiang F."/>
            <person name="Liu H."/>
            <person name="Zhao H."/>
            <person name="Xu D."/>
            <person name="Zhang Y."/>
        </authorList>
    </citation>
    <scope>NUCLEOTIDE SEQUENCE [LARGE SCALE GENOMIC DNA]</scope>
    <source>
        <strain evidence="2">cv. Punajuju</strain>
        <tissue evidence="1">Leaves</tissue>
    </source>
</reference>
<organism evidence="1 2">
    <name type="scientific">Cichorium intybus</name>
    <name type="common">Chicory</name>
    <dbReference type="NCBI Taxonomy" id="13427"/>
    <lineage>
        <taxon>Eukaryota</taxon>
        <taxon>Viridiplantae</taxon>
        <taxon>Streptophyta</taxon>
        <taxon>Embryophyta</taxon>
        <taxon>Tracheophyta</taxon>
        <taxon>Spermatophyta</taxon>
        <taxon>Magnoliopsida</taxon>
        <taxon>eudicotyledons</taxon>
        <taxon>Gunneridae</taxon>
        <taxon>Pentapetalae</taxon>
        <taxon>asterids</taxon>
        <taxon>campanulids</taxon>
        <taxon>Asterales</taxon>
        <taxon>Asteraceae</taxon>
        <taxon>Cichorioideae</taxon>
        <taxon>Cichorieae</taxon>
        <taxon>Cichoriinae</taxon>
        <taxon>Cichorium</taxon>
    </lineage>
</organism>
<evidence type="ECO:0000313" key="2">
    <source>
        <dbReference type="Proteomes" id="UP001055811"/>
    </source>
</evidence>
<proteinExistence type="predicted"/>
<keyword evidence="2" id="KW-1185">Reference proteome</keyword>
<name>A0ACB9H1X5_CICIN</name>
<dbReference type="EMBL" id="CM042009">
    <property type="protein sequence ID" value="KAI3789542.1"/>
    <property type="molecule type" value="Genomic_DNA"/>
</dbReference>
<protein>
    <submittedName>
        <fullName evidence="1">Uncharacterized protein</fullName>
    </submittedName>
</protein>
<sequence length="97" mass="11067">MIRYQTILRRVVHRDCLGRSLRSQQGNDSSIAFRKERFENQVSDACLPSVMPRTPLLFGLPKAQSSGISSLLPINTPELRSKECAIFMVKWSFQTQP</sequence>
<reference evidence="2" key="1">
    <citation type="journal article" date="2022" name="Mol. Ecol. Resour.">
        <title>The genomes of chicory, endive, great burdock and yacon provide insights into Asteraceae palaeo-polyploidization history and plant inulin production.</title>
        <authorList>
            <person name="Fan W."/>
            <person name="Wang S."/>
            <person name="Wang H."/>
            <person name="Wang A."/>
            <person name="Jiang F."/>
            <person name="Liu H."/>
            <person name="Zhao H."/>
            <person name="Xu D."/>
            <person name="Zhang Y."/>
        </authorList>
    </citation>
    <scope>NUCLEOTIDE SEQUENCE [LARGE SCALE GENOMIC DNA]</scope>
    <source>
        <strain evidence="2">cv. Punajuju</strain>
    </source>
</reference>
<dbReference type="Proteomes" id="UP001055811">
    <property type="component" value="Linkage Group LG01"/>
</dbReference>
<gene>
    <name evidence="1" type="ORF">L2E82_02341</name>
</gene>
<evidence type="ECO:0000313" key="1">
    <source>
        <dbReference type="EMBL" id="KAI3789542.1"/>
    </source>
</evidence>
<accession>A0ACB9H1X5</accession>